<dbReference type="Ensembl" id="ENSLOCT00000015278.1">
    <property type="protein sequence ID" value="ENSLOCP00000015249.1"/>
    <property type="gene ID" value="ENSLOCG00000012383.1"/>
</dbReference>
<keyword evidence="16" id="KW-1185">Reference proteome</keyword>
<comment type="catalytic activity">
    <reaction evidence="11">
        <text>phylloquinone + NADH + H(+) = phylloquinol + NAD(+)</text>
        <dbReference type="Rhea" id="RHEA:74075"/>
        <dbReference type="ChEBI" id="CHEBI:15378"/>
        <dbReference type="ChEBI" id="CHEBI:18067"/>
        <dbReference type="ChEBI" id="CHEBI:28433"/>
        <dbReference type="ChEBI" id="CHEBI:57540"/>
        <dbReference type="ChEBI" id="CHEBI:57945"/>
    </reaction>
    <physiologicalReaction direction="left-to-right" evidence="11">
        <dbReference type="Rhea" id="RHEA:74076"/>
    </physiologicalReaction>
</comment>
<evidence type="ECO:0000313" key="16">
    <source>
        <dbReference type="Proteomes" id="UP000018468"/>
    </source>
</evidence>
<evidence type="ECO:0000256" key="1">
    <source>
        <dbReference type="ARBA" id="ARBA00006442"/>
    </source>
</evidence>
<keyword evidence="2" id="KW-0285">Flavoprotein</keyword>
<evidence type="ECO:0000256" key="3">
    <source>
        <dbReference type="ARBA" id="ARBA00022827"/>
    </source>
</evidence>
<name>W5N3P0_LEPOC</name>
<evidence type="ECO:0000313" key="15">
    <source>
        <dbReference type="Ensembl" id="ENSLOCP00000015249.1"/>
    </source>
</evidence>
<comment type="catalytic activity">
    <reaction evidence="10">
        <text>ubiquinone-10 + NADH + H(+) = ubiquinol-10 + NAD(+)</text>
        <dbReference type="Rhea" id="RHEA:61984"/>
        <dbReference type="ChEBI" id="CHEBI:15378"/>
        <dbReference type="ChEBI" id="CHEBI:46245"/>
        <dbReference type="ChEBI" id="CHEBI:57540"/>
        <dbReference type="ChEBI" id="CHEBI:57945"/>
        <dbReference type="ChEBI" id="CHEBI:64183"/>
    </reaction>
    <physiologicalReaction direction="left-to-right" evidence="10">
        <dbReference type="Rhea" id="RHEA:61985"/>
    </physiologicalReaction>
</comment>
<comment type="cofactor">
    <cofactor evidence="5">
        <name>6-hydroxy-FAD</name>
        <dbReference type="ChEBI" id="CHEBI:60470"/>
    </cofactor>
</comment>
<dbReference type="Gene3D" id="3.50.50.100">
    <property type="match status" value="1"/>
</dbReference>
<evidence type="ECO:0000256" key="10">
    <source>
        <dbReference type="ARBA" id="ARBA00049236"/>
    </source>
</evidence>
<dbReference type="PANTHER" id="PTHR43735">
    <property type="entry name" value="APOPTOSIS-INDUCING FACTOR 1"/>
    <property type="match status" value="1"/>
</dbReference>
<dbReference type="GO" id="GO:0043065">
    <property type="term" value="P:positive regulation of apoptotic process"/>
    <property type="evidence" value="ECO:0000318"/>
    <property type="project" value="GO_Central"/>
</dbReference>
<comment type="function">
    <text evidence="13">Putative FAD-dependent oxidoreductase.</text>
</comment>
<dbReference type="GO" id="GO:0110076">
    <property type="term" value="P:negative regulation of ferroptosis"/>
    <property type="evidence" value="ECO:0000318"/>
    <property type="project" value="GO_Central"/>
</dbReference>
<dbReference type="EMBL" id="AHAT01023092">
    <property type="status" value="NOT_ANNOTATED_CDS"/>
    <property type="molecule type" value="Genomic_DNA"/>
</dbReference>
<dbReference type="GO" id="GO:0008637">
    <property type="term" value="P:apoptotic mitochondrial changes"/>
    <property type="evidence" value="ECO:0000318"/>
    <property type="project" value="GO_Central"/>
</dbReference>
<reference evidence="15" key="3">
    <citation type="submission" date="2025-09" db="UniProtKB">
        <authorList>
            <consortium name="Ensembl"/>
        </authorList>
    </citation>
    <scope>IDENTIFICATION</scope>
</reference>
<dbReference type="Pfam" id="PF07992">
    <property type="entry name" value="Pyr_redox_2"/>
    <property type="match status" value="1"/>
</dbReference>
<dbReference type="eggNOG" id="KOG1336">
    <property type="taxonomic scope" value="Eukaryota"/>
</dbReference>
<evidence type="ECO:0000256" key="8">
    <source>
        <dbReference type="ARBA" id="ARBA00042318"/>
    </source>
</evidence>
<evidence type="ECO:0000256" key="2">
    <source>
        <dbReference type="ARBA" id="ARBA00022630"/>
    </source>
</evidence>
<dbReference type="GO" id="GO:0005737">
    <property type="term" value="C:cytoplasm"/>
    <property type="evidence" value="ECO:0000318"/>
    <property type="project" value="GO_Central"/>
</dbReference>
<dbReference type="InterPro" id="IPR023753">
    <property type="entry name" value="FAD/NAD-binding_dom"/>
</dbReference>
<dbReference type="SUPFAM" id="SSF51905">
    <property type="entry name" value="FAD/NAD(P)-binding domain"/>
    <property type="match status" value="2"/>
</dbReference>
<evidence type="ECO:0000256" key="9">
    <source>
        <dbReference type="ARBA" id="ARBA00048412"/>
    </source>
</evidence>
<protein>
    <recommendedName>
        <fullName evidence="6">Ferroptosis suppressor protein 1</fullName>
    </recommendedName>
    <alternativeName>
        <fullName evidence="7">Apoptosis-inducing factor homologous mitochondrion-associated inducer of death</fullName>
    </alternativeName>
    <alternativeName>
        <fullName evidence="8">p53-responsive gene 3 protein</fullName>
    </alternativeName>
</protein>
<organism evidence="15 16">
    <name type="scientific">Lepisosteus oculatus</name>
    <name type="common">Spotted gar</name>
    <dbReference type="NCBI Taxonomy" id="7918"/>
    <lineage>
        <taxon>Eukaryota</taxon>
        <taxon>Metazoa</taxon>
        <taxon>Chordata</taxon>
        <taxon>Craniata</taxon>
        <taxon>Vertebrata</taxon>
        <taxon>Euteleostomi</taxon>
        <taxon>Actinopterygii</taxon>
        <taxon>Neopterygii</taxon>
        <taxon>Holostei</taxon>
        <taxon>Semionotiformes</taxon>
        <taxon>Lepisosteidae</taxon>
        <taxon>Lepisosteus</taxon>
    </lineage>
</organism>
<dbReference type="STRING" id="7918.ENSLOCP00000015249"/>
<comment type="catalytic activity">
    <reaction evidence="12">
        <text>menaquinone-4 + NADH + H(+) = menaquinol-4 + NAD(+)</text>
        <dbReference type="Rhea" id="RHEA:74079"/>
        <dbReference type="ChEBI" id="CHEBI:15378"/>
        <dbReference type="ChEBI" id="CHEBI:57540"/>
        <dbReference type="ChEBI" id="CHEBI:57945"/>
        <dbReference type="ChEBI" id="CHEBI:78277"/>
        <dbReference type="ChEBI" id="CHEBI:193091"/>
    </reaction>
    <physiologicalReaction direction="left-to-right" evidence="12">
        <dbReference type="Rhea" id="RHEA:74080"/>
    </physiologicalReaction>
</comment>
<comment type="similarity">
    <text evidence="1">Belongs to the FAD-dependent oxidoreductase family.</text>
</comment>
<dbReference type="AlphaFoldDB" id="W5N3P0"/>
<dbReference type="OMA" id="TWEIAPP"/>
<proteinExistence type="inferred from homology"/>
<evidence type="ECO:0000259" key="14">
    <source>
        <dbReference type="Pfam" id="PF07992"/>
    </source>
</evidence>
<evidence type="ECO:0000256" key="13">
    <source>
        <dbReference type="ARBA" id="ARBA00057036"/>
    </source>
</evidence>
<dbReference type="GeneTree" id="ENSGT00390000004582"/>
<dbReference type="Proteomes" id="UP000018468">
    <property type="component" value="Linkage group LG5"/>
</dbReference>
<dbReference type="GO" id="GO:0050660">
    <property type="term" value="F:flavin adenine dinucleotide binding"/>
    <property type="evidence" value="ECO:0000318"/>
    <property type="project" value="GO_Central"/>
</dbReference>
<comment type="catalytic activity">
    <reaction evidence="9">
        <text>menadione + NADH + H(+) = menadiol + NAD(+)</text>
        <dbReference type="Rhea" id="RHEA:69695"/>
        <dbReference type="ChEBI" id="CHEBI:6746"/>
        <dbReference type="ChEBI" id="CHEBI:15378"/>
        <dbReference type="ChEBI" id="CHEBI:28869"/>
        <dbReference type="ChEBI" id="CHEBI:57540"/>
        <dbReference type="ChEBI" id="CHEBI:57945"/>
    </reaction>
    <physiologicalReaction direction="left-to-right" evidence="9">
        <dbReference type="Rhea" id="RHEA:69696"/>
    </physiologicalReaction>
</comment>
<evidence type="ECO:0000256" key="4">
    <source>
        <dbReference type="ARBA" id="ARBA00023002"/>
    </source>
</evidence>
<keyword evidence="4" id="KW-0560">Oxidoreductase</keyword>
<dbReference type="FunCoup" id="W5N3P0">
    <property type="interactions" value="87"/>
</dbReference>
<keyword evidence="3" id="KW-0274">FAD</keyword>
<dbReference type="GO" id="GO:0004174">
    <property type="term" value="F:electron-transferring-flavoprotein dehydrogenase activity"/>
    <property type="evidence" value="ECO:0000318"/>
    <property type="project" value="GO_Central"/>
</dbReference>
<reference evidence="16" key="1">
    <citation type="submission" date="2011-12" db="EMBL/GenBank/DDBJ databases">
        <title>The Draft Genome of Lepisosteus oculatus.</title>
        <authorList>
            <consortium name="The Broad Institute Genome Assembly &amp; Analysis Group"/>
            <consortium name="Computational R&amp;D Group"/>
            <consortium name="and Sequencing Platform"/>
            <person name="Di Palma F."/>
            <person name="Alfoldi J."/>
            <person name="Johnson J."/>
            <person name="Berlin A."/>
            <person name="Gnerre S."/>
            <person name="Jaffe D."/>
            <person name="MacCallum I."/>
            <person name="Young S."/>
            <person name="Walker B.J."/>
            <person name="Lander E.S."/>
            <person name="Lindblad-Toh K."/>
        </authorList>
    </citation>
    <scope>NUCLEOTIDE SEQUENCE [LARGE SCALE GENOMIC DNA]</scope>
</reference>
<evidence type="ECO:0000256" key="12">
    <source>
        <dbReference type="ARBA" id="ARBA00049479"/>
    </source>
</evidence>
<dbReference type="FunFam" id="3.50.50.100:FF:000006">
    <property type="entry name" value="apoptosis-inducing factor 2"/>
    <property type="match status" value="1"/>
</dbReference>
<dbReference type="InterPro" id="IPR036188">
    <property type="entry name" value="FAD/NAD-bd_sf"/>
</dbReference>
<dbReference type="GO" id="GO:0031966">
    <property type="term" value="C:mitochondrial membrane"/>
    <property type="evidence" value="ECO:0000318"/>
    <property type="project" value="GO_Central"/>
</dbReference>
<dbReference type="Bgee" id="ENSLOCG00000012383">
    <property type="expression patterns" value="Expressed in pharyngeal gill and 4 other cell types or tissues"/>
</dbReference>
<evidence type="ECO:0000256" key="7">
    <source>
        <dbReference type="ARBA" id="ARBA00041541"/>
    </source>
</evidence>
<reference evidence="15" key="2">
    <citation type="submission" date="2025-08" db="UniProtKB">
        <authorList>
            <consortium name="Ensembl"/>
        </authorList>
    </citation>
    <scope>IDENTIFICATION</scope>
</reference>
<evidence type="ECO:0000256" key="5">
    <source>
        <dbReference type="ARBA" id="ARBA00037027"/>
    </source>
</evidence>
<evidence type="ECO:0000256" key="11">
    <source>
        <dbReference type="ARBA" id="ARBA00049275"/>
    </source>
</evidence>
<dbReference type="PANTHER" id="PTHR43735:SF3">
    <property type="entry name" value="FERROPTOSIS SUPPRESSOR PROTEIN 1"/>
    <property type="match status" value="1"/>
</dbReference>
<accession>W5N3P0</accession>
<evidence type="ECO:0000256" key="6">
    <source>
        <dbReference type="ARBA" id="ARBA00040253"/>
    </source>
</evidence>
<dbReference type="InParanoid" id="W5N3P0"/>
<sequence length="365" mass="39373">MGGQLSVDPSVHVVIVGGGFGALQPPGNCSPGVPFTLVDLRDAFHHNVSSLRASLQTAGFAPQTFIPYAKTFGECFWQGRMVQIDFEAQLREVLFSHLILCTGCDGPFPGKFNEVTIMGAAIGKYEDVVKQVSSSSVRVVVIGRRSTGIEMAAEIKTEYPHKKVVLIHSHVALADPELLPSVRQQAKEVLLDKGVQLVLVEKVSKLEALTNMTQKNTTVIRDKGTEITADLVIPCTGNKVNSTTYICLSGAAMVDNGALRVKAHLQVEGWENVYAVGDCADVKEPKMAYHAGLHAGVAVTNIIHSLTNKPLSCYKPGYMTMLAGRDGGVGQFSGIRLARTLVVQGKNMNLLLWKSCREMGQVALQ</sequence>
<feature type="domain" description="FAD/NAD(P)-binding" evidence="14">
    <location>
        <begin position="12"/>
        <end position="292"/>
    </location>
</feature>